<proteinExistence type="predicted"/>
<accession>X0RWT7</accession>
<evidence type="ECO:0000313" key="1">
    <source>
        <dbReference type="EMBL" id="GAF68212.1"/>
    </source>
</evidence>
<sequence length="88" mass="10032">FALSVNQAAEAAVHLLPDTVHDTPIKMHNRRKIKYGPREGGKFMIMITPKMINKLEDVITKQPQLAYSMKILLIAAIWELAVSLRKFM</sequence>
<dbReference type="EMBL" id="BARS01007676">
    <property type="protein sequence ID" value="GAF68212.1"/>
    <property type="molecule type" value="Genomic_DNA"/>
</dbReference>
<organism evidence="1">
    <name type="scientific">marine sediment metagenome</name>
    <dbReference type="NCBI Taxonomy" id="412755"/>
    <lineage>
        <taxon>unclassified sequences</taxon>
        <taxon>metagenomes</taxon>
        <taxon>ecological metagenomes</taxon>
    </lineage>
</organism>
<reference evidence="1" key="1">
    <citation type="journal article" date="2014" name="Front. Microbiol.">
        <title>High frequency of phylogenetically diverse reductive dehalogenase-homologous genes in deep subseafloor sedimentary metagenomes.</title>
        <authorList>
            <person name="Kawai M."/>
            <person name="Futagami T."/>
            <person name="Toyoda A."/>
            <person name="Takaki Y."/>
            <person name="Nishi S."/>
            <person name="Hori S."/>
            <person name="Arai W."/>
            <person name="Tsubouchi T."/>
            <person name="Morono Y."/>
            <person name="Uchiyama I."/>
            <person name="Ito T."/>
            <person name="Fujiyama A."/>
            <person name="Inagaki F."/>
            <person name="Takami H."/>
        </authorList>
    </citation>
    <scope>NUCLEOTIDE SEQUENCE</scope>
    <source>
        <strain evidence="1">Expedition CK06-06</strain>
    </source>
</reference>
<protein>
    <submittedName>
        <fullName evidence="1">Uncharacterized protein</fullName>
    </submittedName>
</protein>
<name>X0RWT7_9ZZZZ</name>
<comment type="caution">
    <text evidence="1">The sequence shown here is derived from an EMBL/GenBank/DDBJ whole genome shotgun (WGS) entry which is preliminary data.</text>
</comment>
<gene>
    <name evidence="1" type="ORF">S01H1_14737</name>
</gene>
<feature type="non-terminal residue" evidence="1">
    <location>
        <position position="1"/>
    </location>
</feature>
<dbReference type="AlphaFoldDB" id="X0RWT7"/>